<evidence type="ECO:0000256" key="1">
    <source>
        <dbReference type="ARBA" id="ARBA00001933"/>
    </source>
</evidence>
<evidence type="ECO:0000313" key="7">
    <source>
        <dbReference type="Proteomes" id="UP000177876"/>
    </source>
</evidence>
<dbReference type="InterPro" id="IPR036038">
    <property type="entry name" value="Aminotransferase-like"/>
</dbReference>
<evidence type="ECO:0000313" key="6">
    <source>
        <dbReference type="EMBL" id="OFW56374.1"/>
    </source>
</evidence>
<comment type="cofactor">
    <cofactor evidence="1 5">
        <name>pyridoxal 5'-phosphate</name>
        <dbReference type="ChEBI" id="CHEBI:597326"/>
    </cofactor>
</comment>
<dbReference type="PANTHER" id="PTHR42743:SF11">
    <property type="entry name" value="AMINODEOXYCHORISMATE LYASE"/>
    <property type="match status" value="1"/>
</dbReference>
<dbReference type="Gene3D" id="3.30.470.10">
    <property type="match status" value="1"/>
</dbReference>
<dbReference type="PANTHER" id="PTHR42743">
    <property type="entry name" value="AMINO-ACID AMINOTRANSFERASE"/>
    <property type="match status" value="1"/>
</dbReference>
<reference evidence="6 7" key="1">
    <citation type="journal article" date="2016" name="Nat. Commun.">
        <title>Thousands of microbial genomes shed light on interconnected biogeochemical processes in an aquifer system.</title>
        <authorList>
            <person name="Anantharaman K."/>
            <person name="Brown C.T."/>
            <person name="Hug L.A."/>
            <person name="Sharon I."/>
            <person name="Castelle C.J."/>
            <person name="Probst A.J."/>
            <person name="Thomas B.C."/>
            <person name="Singh A."/>
            <person name="Wilkins M.J."/>
            <person name="Karaoz U."/>
            <person name="Brodie E.L."/>
            <person name="Williams K.H."/>
            <person name="Hubbard S.S."/>
            <person name="Banfield J.F."/>
        </authorList>
    </citation>
    <scope>NUCLEOTIDE SEQUENCE [LARGE SCALE GENOMIC DNA]</scope>
</reference>
<dbReference type="InterPro" id="IPR043131">
    <property type="entry name" value="BCAT-like_N"/>
</dbReference>
<dbReference type="Pfam" id="PF01063">
    <property type="entry name" value="Aminotran_4"/>
    <property type="match status" value="1"/>
</dbReference>
<proteinExistence type="inferred from homology"/>
<dbReference type="STRING" id="1797197.A2Y75_04020"/>
<dbReference type="InterPro" id="IPR018300">
    <property type="entry name" value="Aminotrans_IV_CS"/>
</dbReference>
<name>A0A1F2WHR8_9ACTN</name>
<dbReference type="InterPro" id="IPR050571">
    <property type="entry name" value="Class-IV_PLP-Dep_Aminotrnsfr"/>
</dbReference>
<accession>A0A1F2WHR8</accession>
<dbReference type="GO" id="GO:0046394">
    <property type="term" value="P:carboxylic acid biosynthetic process"/>
    <property type="evidence" value="ECO:0007669"/>
    <property type="project" value="UniProtKB-ARBA"/>
</dbReference>
<dbReference type="InterPro" id="IPR043132">
    <property type="entry name" value="BCAT-like_C"/>
</dbReference>
<dbReference type="SUPFAM" id="SSF56752">
    <property type="entry name" value="D-aminoacid aminotransferase-like PLP-dependent enzymes"/>
    <property type="match status" value="1"/>
</dbReference>
<sequence length="287" mass="31480">MKVYLNGKIVNEDEALIPFMDRGVLFGDGIFETIRLYQGKPFRFDRHLARFNEGCRGLRFSQPPDDRTIENAINELYHINVGEGDAYCRMTLTGGAYDGSKTLKRLAPPNLLIVVTPLEPYPRHFYEKGLRAVVPGIRRNEGSPLSSLKSTNYLNSMIAKQEAADRGADDAILLNNGDFLAEGTASNLFFVSRGLVMTPDPECGLLPGITRETVLELCAKLGLSVEMGFYSTEELLGADEAFLTVSTGEVVPVAVVEGSTIGEVCPGPITLRLSRAYKGLVQKELDI</sequence>
<protein>
    <recommendedName>
        <fullName evidence="8">Branched-chain amino acid aminotransferase</fullName>
    </recommendedName>
</protein>
<organism evidence="6 7">
    <name type="scientific">Candidatus Solincola sediminis</name>
    <dbReference type="NCBI Taxonomy" id="1797199"/>
    <lineage>
        <taxon>Bacteria</taxon>
        <taxon>Bacillati</taxon>
        <taxon>Actinomycetota</taxon>
        <taxon>Candidatus Geothermincolia</taxon>
        <taxon>Candidatus Geothermincolales</taxon>
        <taxon>Candidatus Geothermincolaceae</taxon>
        <taxon>Candidatus Solincola</taxon>
    </lineage>
</organism>
<gene>
    <name evidence="6" type="ORF">A2Y75_04020</name>
</gene>
<evidence type="ECO:0008006" key="8">
    <source>
        <dbReference type="Google" id="ProtNLM"/>
    </source>
</evidence>
<dbReference type="Proteomes" id="UP000177876">
    <property type="component" value="Unassembled WGS sequence"/>
</dbReference>
<dbReference type="GO" id="GO:0005829">
    <property type="term" value="C:cytosol"/>
    <property type="evidence" value="ECO:0007669"/>
    <property type="project" value="TreeGrafter"/>
</dbReference>
<dbReference type="Gene3D" id="3.20.10.10">
    <property type="entry name" value="D-amino Acid Aminotransferase, subunit A, domain 2"/>
    <property type="match status" value="1"/>
</dbReference>
<dbReference type="GO" id="GO:0008652">
    <property type="term" value="P:amino acid biosynthetic process"/>
    <property type="evidence" value="ECO:0007669"/>
    <property type="project" value="UniProtKB-ARBA"/>
</dbReference>
<dbReference type="GO" id="GO:0003824">
    <property type="term" value="F:catalytic activity"/>
    <property type="evidence" value="ECO:0007669"/>
    <property type="project" value="InterPro"/>
</dbReference>
<dbReference type="FunFam" id="3.20.10.10:FF:000002">
    <property type="entry name" value="D-alanine aminotransferase"/>
    <property type="match status" value="1"/>
</dbReference>
<evidence type="ECO:0000256" key="5">
    <source>
        <dbReference type="RuleBase" id="RU004516"/>
    </source>
</evidence>
<evidence type="ECO:0000256" key="2">
    <source>
        <dbReference type="ARBA" id="ARBA00009320"/>
    </source>
</evidence>
<comment type="similarity">
    <text evidence="2 4">Belongs to the class-IV pyridoxal-phosphate-dependent aminotransferase family.</text>
</comment>
<evidence type="ECO:0000256" key="3">
    <source>
        <dbReference type="ARBA" id="ARBA00022898"/>
    </source>
</evidence>
<dbReference type="PROSITE" id="PS00770">
    <property type="entry name" value="AA_TRANSFER_CLASS_4"/>
    <property type="match status" value="1"/>
</dbReference>
<keyword evidence="3 5" id="KW-0663">Pyridoxal phosphate</keyword>
<comment type="caution">
    <text evidence="6">The sequence shown here is derived from an EMBL/GenBank/DDBJ whole genome shotgun (WGS) entry which is preliminary data.</text>
</comment>
<dbReference type="EMBL" id="MELK01000047">
    <property type="protein sequence ID" value="OFW56374.1"/>
    <property type="molecule type" value="Genomic_DNA"/>
</dbReference>
<dbReference type="InterPro" id="IPR001544">
    <property type="entry name" value="Aminotrans_IV"/>
</dbReference>
<evidence type="ECO:0000256" key="4">
    <source>
        <dbReference type="RuleBase" id="RU004106"/>
    </source>
</evidence>
<dbReference type="AlphaFoldDB" id="A0A1F2WHR8"/>